<accession>A0ABP8V4D4</accession>
<dbReference type="PANTHER" id="PTHR44051:SF19">
    <property type="entry name" value="DISULFIDE-BOND OXIDOREDUCTASE YFCG"/>
    <property type="match status" value="1"/>
</dbReference>
<dbReference type="InterPro" id="IPR036282">
    <property type="entry name" value="Glutathione-S-Trfase_C_sf"/>
</dbReference>
<dbReference type="Gene3D" id="3.40.30.10">
    <property type="entry name" value="Glutaredoxin"/>
    <property type="match status" value="1"/>
</dbReference>
<organism evidence="4 5">
    <name type="scientific">Kistimonas scapharcae</name>
    <dbReference type="NCBI Taxonomy" id="1036133"/>
    <lineage>
        <taxon>Bacteria</taxon>
        <taxon>Pseudomonadati</taxon>
        <taxon>Pseudomonadota</taxon>
        <taxon>Gammaproteobacteria</taxon>
        <taxon>Oceanospirillales</taxon>
        <taxon>Endozoicomonadaceae</taxon>
        <taxon>Kistimonas</taxon>
    </lineage>
</organism>
<feature type="domain" description="GST C-terminal" evidence="3">
    <location>
        <begin position="70"/>
        <end position="205"/>
    </location>
</feature>
<evidence type="ECO:0000259" key="2">
    <source>
        <dbReference type="PROSITE" id="PS50404"/>
    </source>
</evidence>
<comment type="similarity">
    <text evidence="1">Belongs to the GST superfamily.</text>
</comment>
<dbReference type="SFLD" id="SFLDG00358">
    <property type="entry name" value="Main_(cytGST)"/>
    <property type="match status" value="1"/>
</dbReference>
<reference evidence="5" key="1">
    <citation type="journal article" date="2019" name="Int. J. Syst. Evol. Microbiol.">
        <title>The Global Catalogue of Microorganisms (GCM) 10K type strain sequencing project: providing services to taxonomists for standard genome sequencing and annotation.</title>
        <authorList>
            <consortium name="The Broad Institute Genomics Platform"/>
            <consortium name="The Broad Institute Genome Sequencing Center for Infectious Disease"/>
            <person name="Wu L."/>
            <person name="Ma J."/>
        </authorList>
    </citation>
    <scope>NUCLEOTIDE SEQUENCE [LARGE SCALE GENOMIC DNA]</scope>
    <source>
        <strain evidence="5">JCM 17805</strain>
    </source>
</reference>
<evidence type="ECO:0000256" key="1">
    <source>
        <dbReference type="RuleBase" id="RU003494"/>
    </source>
</evidence>
<dbReference type="PROSITE" id="PS50404">
    <property type="entry name" value="GST_NTER"/>
    <property type="match status" value="1"/>
</dbReference>
<name>A0ABP8V4D4_9GAMM</name>
<sequence length="207" mass="23639">MWAIGELDLAYQRRDVGGSFGQLDTPEFRTMNPNSKVPVIQDDGHCLYESNTVVRYLASAYGYGDLFPGDLKIRSLADLWMDWQLSTIDRQLGPLFMATVRTEPYARDPDKISHLARKLGESFKVLDDHLAENPYIAGDQFTMGDIPLGAAAFRYFYLDILRPDLPHVSRWYDNLCNRPAYREHVMIPIGHTPEEWLALEQEGAISL</sequence>
<dbReference type="SFLD" id="SFLDG01150">
    <property type="entry name" value="Main.1:_Beta-like"/>
    <property type="match status" value="1"/>
</dbReference>
<evidence type="ECO:0000259" key="3">
    <source>
        <dbReference type="PROSITE" id="PS50405"/>
    </source>
</evidence>
<dbReference type="PANTHER" id="PTHR44051">
    <property type="entry name" value="GLUTATHIONE S-TRANSFERASE-RELATED"/>
    <property type="match status" value="1"/>
</dbReference>
<dbReference type="InterPro" id="IPR004046">
    <property type="entry name" value="GST_C"/>
</dbReference>
<dbReference type="Proteomes" id="UP001500604">
    <property type="component" value="Unassembled WGS sequence"/>
</dbReference>
<comment type="caution">
    <text evidence="4">The sequence shown here is derived from an EMBL/GenBank/DDBJ whole genome shotgun (WGS) entry which is preliminary data.</text>
</comment>
<evidence type="ECO:0000313" key="5">
    <source>
        <dbReference type="Proteomes" id="UP001500604"/>
    </source>
</evidence>
<protein>
    <submittedName>
        <fullName evidence="4">Glutathione S-transferase</fullName>
    </submittedName>
</protein>
<dbReference type="Pfam" id="PF00043">
    <property type="entry name" value="GST_C"/>
    <property type="match status" value="1"/>
</dbReference>
<gene>
    <name evidence="4" type="ORF">GCM10023116_33860</name>
</gene>
<dbReference type="InterPro" id="IPR040079">
    <property type="entry name" value="Glutathione_S-Trfase"/>
</dbReference>
<dbReference type="SUPFAM" id="SSF47616">
    <property type="entry name" value="GST C-terminal domain-like"/>
    <property type="match status" value="1"/>
</dbReference>
<keyword evidence="5" id="KW-1185">Reference proteome</keyword>
<dbReference type="Pfam" id="PF02798">
    <property type="entry name" value="GST_N"/>
    <property type="match status" value="1"/>
</dbReference>
<proteinExistence type="inferred from homology"/>
<dbReference type="PROSITE" id="PS50405">
    <property type="entry name" value="GST_CTER"/>
    <property type="match status" value="1"/>
</dbReference>
<dbReference type="SFLD" id="SFLDS00019">
    <property type="entry name" value="Glutathione_Transferase_(cytos"/>
    <property type="match status" value="1"/>
</dbReference>
<evidence type="ECO:0000313" key="4">
    <source>
        <dbReference type="EMBL" id="GAA4651103.1"/>
    </source>
</evidence>
<dbReference type="InterPro" id="IPR004045">
    <property type="entry name" value="Glutathione_S-Trfase_N"/>
</dbReference>
<dbReference type="InterPro" id="IPR010987">
    <property type="entry name" value="Glutathione-S-Trfase_C-like"/>
</dbReference>
<dbReference type="Gene3D" id="1.20.1050.10">
    <property type="match status" value="1"/>
</dbReference>
<dbReference type="InterPro" id="IPR036249">
    <property type="entry name" value="Thioredoxin-like_sf"/>
</dbReference>
<dbReference type="SUPFAM" id="SSF52833">
    <property type="entry name" value="Thioredoxin-like"/>
    <property type="match status" value="1"/>
</dbReference>
<feature type="domain" description="GST N-terminal" evidence="2">
    <location>
        <begin position="1"/>
        <end position="65"/>
    </location>
</feature>
<dbReference type="EMBL" id="BAABFL010000437">
    <property type="protein sequence ID" value="GAA4651103.1"/>
    <property type="molecule type" value="Genomic_DNA"/>
</dbReference>